<dbReference type="CDD" id="cd04301">
    <property type="entry name" value="NAT_SF"/>
    <property type="match status" value="1"/>
</dbReference>
<dbReference type="InterPro" id="IPR056935">
    <property type="entry name" value="Rv0428c-like_C"/>
</dbReference>
<dbReference type="InterPro" id="IPR000182">
    <property type="entry name" value="GNAT_dom"/>
</dbReference>
<keyword evidence="2" id="KW-0808">Transferase</keyword>
<keyword evidence="3" id="KW-1185">Reference proteome</keyword>
<dbReference type="AlphaFoldDB" id="A0A1X1ZHS4"/>
<dbReference type="Pfam" id="PF24553">
    <property type="entry name" value="Rv0428c_C"/>
    <property type="match status" value="1"/>
</dbReference>
<gene>
    <name evidence="2" type="ORF">AWC18_06065</name>
</gene>
<dbReference type="STRING" id="1782.AWC18_06065"/>
<dbReference type="GO" id="GO:0016747">
    <property type="term" value="F:acyltransferase activity, transferring groups other than amino-acyl groups"/>
    <property type="evidence" value="ECO:0007669"/>
    <property type="project" value="InterPro"/>
</dbReference>
<evidence type="ECO:0000313" key="2">
    <source>
        <dbReference type="EMBL" id="ORW22866.1"/>
    </source>
</evidence>
<dbReference type="SUPFAM" id="SSF55729">
    <property type="entry name" value="Acyl-CoA N-acyltransferases (Nat)"/>
    <property type="match status" value="1"/>
</dbReference>
<dbReference type="Gene3D" id="3.40.630.30">
    <property type="match status" value="1"/>
</dbReference>
<proteinExistence type="predicted"/>
<protein>
    <submittedName>
        <fullName evidence="2">GCN5 family acetyltransferase</fullName>
    </submittedName>
</protein>
<reference evidence="2 3" key="1">
    <citation type="submission" date="2016-01" db="EMBL/GenBank/DDBJ databases">
        <title>The new phylogeny of the genus Mycobacterium.</title>
        <authorList>
            <person name="Tarcisio F."/>
            <person name="Conor M."/>
            <person name="Antonella G."/>
            <person name="Elisabetta G."/>
            <person name="Giulia F.S."/>
            <person name="Sara T."/>
            <person name="Anna F."/>
            <person name="Clotilde B."/>
            <person name="Roberto B."/>
            <person name="Veronica D.S."/>
            <person name="Fabio R."/>
            <person name="Monica P."/>
            <person name="Olivier J."/>
            <person name="Enrico T."/>
            <person name="Nicola S."/>
        </authorList>
    </citation>
    <scope>NUCLEOTIDE SEQUENCE [LARGE SCALE GENOMIC DNA]</scope>
    <source>
        <strain evidence="2 3">DSM 44164</strain>
    </source>
</reference>
<dbReference type="Pfam" id="PF24551">
    <property type="entry name" value="SH3_Rv0428c"/>
    <property type="match status" value="1"/>
</dbReference>
<sequence length="312" mass="33040">MPQPPELPEIGVRVSLRYLRAPGSSPPMGDVIGNLVQVGPLVRVRSAGGVVHEFRHADVLYVRQLTDRPVKNSTIRSVEHAAALAWPGSEHQWLEGWLLRAGPGADLAANSAVPLDMFAHANTIAAIIDWYAQRGLPPSLAVPERLSPAGGRYSQRLPEDIPTRHETRTLVCDLGAGGAGPGAVALAAEPDGDWLATFGHELPVDVLAAVVDGEVIFASIPGVAVGRGAVTKGQDGTRWLGLSSVRVAPDRCRQGFGRAICAALLAWGVDHGATRGYAQVPSTDAQAFAFFEAIGFAGQHRTRYLDARLLVA</sequence>
<dbReference type="Proteomes" id="UP000193108">
    <property type="component" value="Unassembled WGS sequence"/>
</dbReference>
<organism evidence="2 3">
    <name type="scientific">Mycolicibacter nonchromogenicus</name>
    <name type="common">Mycobacterium nonchromogenicum</name>
    <dbReference type="NCBI Taxonomy" id="1782"/>
    <lineage>
        <taxon>Bacteria</taxon>
        <taxon>Bacillati</taxon>
        <taxon>Actinomycetota</taxon>
        <taxon>Actinomycetes</taxon>
        <taxon>Mycobacteriales</taxon>
        <taxon>Mycobacteriaceae</taxon>
        <taxon>Mycolicibacter</taxon>
    </lineage>
</organism>
<dbReference type="InterPro" id="IPR056934">
    <property type="entry name" value="SH3_Rv0428c"/>
</dbReference>
<dbReference type="RefSeq" id="WP_085138072.1">
    <property type="nucleotide sequence ID" value="NZ_LQPI01000032.1"/>
</dbReference>
<name>A0A1X1ZHS4_MYCNO</name>
<accession>A0A1X1ZHS4</accession>
<dbReference type="EMBL" id="LQPI01000032">
    <property type="protein sequence ID" value="ORW22866.1"/>
    <property type="molecule type" value="Genomic_DNA"/>
</dbReference>
<dbReference type="InterPro" id="IPR016181">
    <property type="entry name" value="Acyl_CoA_acyltransferase"/>
</dbReference>
<dbReference type="PROSITE" id="PS51186">
    <property type="entry name" value="GNAT"/>
    <property type="match status" value="1"/>
</dbReference>
<comment type="caution">
    <text evidence="2">The sequence shown here is derived from an EMBL/GenBank/DDBJ whole genome shotgun (WGS) entry which is preliminary data.</text>
</comment>
<evidence type="ECO:0000313" key="3">
    <source>
        <dbReference type="Proteomes" id="UP000193108"/>
    </source>
</evidence>
<feature type="domain" description="N-acetyltransferase" evidence="1">
    <location>
        <begin position="169"/>
        <end position="312"/>
    </location>
</feature>
<evidence type="ECO:0000259" key="1">
    <source>
        <dbReference type="PROSITE" id="PS51186"/>
    </source>
</evidence>